<dbReference type="Proteomes" id="UP001153269">
    <property type="component" value="Unassembled WGS sequence"/>
</dbReference>
<evidence type="ECO:0000313" key="2">
    <source>
        <dbReference type="EMBL" id="CAB1432974.1"/>
    </source>
</evidence>
<protein>
    <submittedName>
        <fullName evidence="2">Uncharacterized protein</fullName>
    </submittedName>
</protein>
<reference evidence="2" key="1">
    <citation type="submission" date="2020-03" db="EMBL/GenBank/DDBJ databases">
        <authorList>
            <person name="Weist P."/>
        </authorList>
    </citation>
    <scope>NUCLEOTIDE SEQUENCE</scope>
</reference>
<comment type="caution">
    <text evidence="2">The sequence shown here is derived from an EMBL/GenBank/DDBJ whole genome shotgun (WGS) entry which is preliminary data.</text>
</comment>
<feature type="region of interest" description="Disordered" evidence="1">
    <location>
        <begin position="84"/>
        <end position="105"/>
    </location>
</feature>
<sequence length="105" mass="11705">MNSVQLGPDFPPRFPFTYEECEERVHNNSKSQELSIPPLALPGAYGSVPRPEGILNPSSEFWVCYWVLSQSSLPVDLQQKASIVRVSKPPQPSPIDMKEQLPPDG</sequence>
<evidence type="ECO:0000313" key="3">
    <source>
        <dbReference type="Proteomes" id="UP001153269"/>
    </source>
</evidence>
<organism evidence="2 3">
    <name type="scientific">Pleuronectes platessa</name>
    <name type="common">European plaice</name>
    <dbReference type="NCBI Taxonomy" id="8262"/>
    <lineage>
        <taxon>Eukaryota</taxon>
        <taxon>Metazoa</taxon>
        <taxon>Chordata</taxon>
        <taxon>Craniata</taxon>
        <taxon>Vertebrata</taxon>
        <taxon>Euteleostomi</taxon>
        <taxon>Actinopterygii</taxon>
        <taxon>Neopterygii</taxon>
        <taxon>Teleostei</taxon>
        <taxon>Neoteleostei</taxon>
        <taxon>Acanthomorphata</taxon>
        <taxon>Carangaria</taxon>
        <taxon>Pleuronectiformes</taxon>
        <taxon>Pleuronectoidei</taxon>
        <taxon>Pleuronectidae</taxon>
        <taxon>Pleuronectes</taxon>
    </lineage>
</organism>
<dbReference type="AlphaFoldDB" id="A0A9N7UMF8"/>
<keyword evidence="3" id="KW-1185">Reference proteome</keyword>
<name>A0A9N7UMF8_PLEPL</name>
<evidence type="ECO:0000256" key="1">
    <source>
        <dbReference type="SAM" id="MobiDB-lite"/>
    </source>
</evidence>
<proteinExistence type="predicted"/>
<dbReference type="EMBL" id="CADEAL010001501">
    <property type="protein sequence ID" value="CAB1432974.1"/>
    <property type="molecule type" value="Genomic_DNA"/>
</dbReference>
<accession>A0A9N7UMF8</accession>
<gene>
    <name evidence="2" type="ORF">PLEPLA_LOCUS21062</name>
</gene>
<feature type="compositionally biased region" description="Basic and acidic residues" evidence="1">
    <location>
        <begin position="96"/>
        <end position="105"/>
    </location>
</feature>